<dbReference type="OrthoDB" id="1303972at2759"/>
<protein>
    <submittedName>
        <fullName evidence="1">Uncharacterized protein</fullName>
    </submittedName>
</protein>
<evidence type="ECO:0000313" key="1">
    <source>
        <dbReference type="EMBL" id="KAG5572940.1"/>
    </source>
</evidence>
<name>A0A9J5WCB4_SOLCO</name>
<accession>A0A9J5WCB4</accession>
<dbReference type="EMBL" id="JACXVP010000012">
    <property type="protein sequence ID" value="KAG5572940.1"/>
    <property type="molecule type" value="Genomic_DNA"/>
</dbReference>
<keyword evidence="2" id="KW-1185">Reference proteome</keyword>
<evidence type="ECO:0000313" key="2">
    <source>
        <dbReference type="Proteomes" id="UP000824120"/>
    </source>
</evidence>
<gene>
    <name evidence="1" type="ORF">H5410_062706</name>
</gene>
<proteinExistence type="predicted"/>
<sequence length="77" mass="8843">MKKSLVKRVSKRATEQSKPIKVLGPRIQKLVEENELSRETHITQMENQNVLNGRVFDPDILTELGMSTLFYSVSLQN</sequence>
<organism evidence="1 2">
    <name type="scientific">Solanum commersonii</name>
    <name type="common">Commerson's wild potato</name>
    <name type="synonym">Commerson's nightshade</name>
    <dbReference type="NCBI Taxonomy" id="4109"/>
    <lineage>
        <taxon>Eukaryota</taxon>
        <taxon>Viridiplantae</taxon>
        <taxon>Streptophyta</taxon>
        <taxon>Embryophyta</taxon>
        <taxon>Tracheophyta</taxon>
        <taxon>Spermatophyta</taxon>
        <taxon>Magnoliopsida</taxon>
        <taxon>eudicotyledons</taxon>
        <taxon>Gunneridae</taxon>
        <taxon>Pentapetalae</taxon>
        <taxon>asterids</taxon>
        <taxon>lamiids</taxon>
        <taxon>Solanales</taxon>
        <taxon>Solanaceae</taxon>
        <taxon>Solanoideae</taxon>
        <taxon>Solaneae</taxon>
        <taxon>Solanum</taxon>
    </lineage>
</organism>
<reference evidence="1 2" key="1">
    <citation type="submission" date="2020-09" db="EMBL/GenBank/DDBJ databases">
        <title>De no assembly of potato wild relative species, Solanum commersonii.</title>
        <authorList>
            <person name="Cho K."/>
        </authorList>
    </citation>
    <scope>NUCLEOTIDE SEQUENCE [LARGE SCALE GENOMIC DNA]</scope>
    <source>
        <strain evidence="1">LZ3.2</strain>
        <tissue evidence="1">Leaf</tissue>
    </source>
</reference>
<comment type="caution">
    <text evidence="1">The sequence shown here is derived from an EMBL/GenBank/DDBJ whole genome shotgun (WGS) entry which is preliminary data.</text>
</comment>
<dbReference type="Proteomes" id="UP000824120">
    <property type="component" value="Chromosome 12"/>
</dbReference>
<dbReference type="AlphaFoldDB" id="A0A9J5WCB4"/>